<feature type="domain" description="Inter-alpha-trypsin inhibitor heavy chain C-terminal" evidence="2">
    <location>
        <begin position="307"/>
        <end position="367"/>
    </location>
</feature>
<protein>
    <recommendedName>
        <fullName evidence="2">Inter-alpha-trypsin inhibitor heavy chain C-terminal domain-containing protein</fullName>
    </recommendedName>
</protein>
<feature type="region of interest" description="Disordered" evidence="1">
    <location>
        <begin position="136"/>
        <end position="165"/>
    </location>
</feature>
<proteinExistence type="predicted"/>
<dbReference type="EMBL" id="CAJHNH020000216">
    <property type="protein sequence ID" value="CAG5116145.1"/>
    <property type="molecule type" value="Genomic_DNA"/>
</dbReference>
<dbReference type="Proteomes" id="UP000678393">
    <property type="component" value="Unassembled WGS sequence"/>
</dbReference>
<feature type="compositionally biased region" description="Basic and acidic residues" evidence="1">
    <location>
        <begin position="152"/>
        <end position="165"/>
    </location>
</feature>
<dbReference type="OrthoDB" id="299997at2759"/>
<evidence type="ECO:0000313" key="3">
    <source>
        <dbReference type="EMBL" id="CAG5116145.1"/>
    </source>
</evidence>
<dbReference type="InterPro" id="IPR010600">
    <property type="entry name" value="ITI_HC_C"/>
</dbReference>
<dbReference type="Pfam" id="PF06668">
    <property type="entry name" value="ITI_HC_C"/>
    <property type="match status" value="1"/>
</dbReference>
<accession>A0A8S3YKL8</accession>
<sequence>NDPEFLVGVRGLENPLCFNTEGQTNQVVRLLQDPQRGIVVNARLFYDSLTNKTYIGAVMIARGNFRVLGKQRVVIVNNTRHDWGEVKVFNIDGNKVVIRENIVAVTFKHRITLAIQRHFATRDDYIDYDALDRDNPGRSSSLNEDDSERDSDDSRAENRADTRPVIGYEEHESVINHFLSSKRRRSLLLQKFFGINQDRAVIRNLIVELDTEGRKKRGTAPTDSNKKQSKLTALTQLYLKDKSGTLPNNKPAKWTQNHNTDHHESIETDTGYQGTEKSTEQPKLLGHYRQRQAREVDDDMLEGDIEKRRNKTTFLGIYIADSRDFSNKTHGLLGQFLFKNITQEKFFFSNKRTKATLLIHGNPNRRTVALFTLRRNMAMNATRFCWKIGHQGRDVLDGRYSDYLVPALRYSNMIELPPPPAL</sequence>
<gene>
    <name evidence="3" type="ORF">CUNI_LOCUS1703</name>
</gene>
<evidence type="ECO:0000259" key="2">
    <source>
        <dbReference type="Pfam" id="PF06668"/>
    </source>
</evidence>
<evidence type="ECO:0000256" key="1">
    <source>
        <dbReference type="SAM" id="MobiDB-lite"/>
    </source>
</evidence>
<reference evidence="3" key="1">
    <citation type="submission" date="2021-04" db="EMBL/GenBank/DDBJ databases">
        <authorList>
            <consortium name="Molecular Ecology Group"/>
        </authorList>
    </citation>
    <scope>NUCLEOTIDE SEQUENCE</scope>
</reference>
<comment type="caution">
    <text evidence="3">The sequence shown here is derived from an EMBL/GenBank/DDBJ whole genome shotgun (WGS) entry which is preliminary data.</text>
</comment>
<feature type="non-terminal residue" evidence="3">
    <location>
        <position position="1"/>
    </location>
</feature>
<dbReference type="AlphaFoldDB" id="A0A8S3YKL8"/>
<dbReference type="GO" id="GO:0004867">
    <property type="term" value="F:serine-type endopeptidase inhibitor activity"/>
    <property type="evidence" value="ECO:0007669"/>
    <property type="project" value="InterPro"/>
</dbReference>
<dbReference type="GO" id="GO:0030212">
    <property type="term" value="P:hyaluronan metabolic process"/>
    <property type="evidence" value="ECO:0007669"/>
    <property type="project" value="InterPro"/>
</dbReference>
<organism evidence="3 4">
    <name type="scientific">Candidula unifasciata</name>
    <dbReference type="NCBI Taxonomy" id="100452"/>
    <lineage>
        <taxon>Eukaryota</taxon>
        <taxon>Metazoa</taxon>
        <taxon>Spiralia</taxon>
        <taxon>Lophotrochozoa</taxon>
        <taxon>Mollusca</taxon>
        <taxon>Gastropoda</taxon>
        <taxon>Heterobranchia</taxon>
        <taxon>Euthyneura</taxon>
        <taxon>Panpulmonata</taxon>
        <taxon>Eupulmonata</taxon>
        <taxon>Stylommatophora</taxon>
        <taxon>Helicina</taxon>
        <taxon>Helicoidea</taxon>
        <taxon>Geomitridae</taxon>
        <taxon>Candidula</taxon>
    </lineage>
</organism>
<name>A0A8S3YKL8_9EUPU</name>
<keyword evidence="4" id="KW-1185">Reference proteome</keyword>
<feature type="region of interest" description="Disordered" evidence="1">
    <location>
        <begin position="240"/>
        <end position="277"/>
    </location>
</feature>
<evidence type="ECO:0000313" key="4">
    <source>
        <dbReference type="Proteomes" id="UP000678393"/>
    </source>
</evidence>